<keyword evidence="1" id="KW-1133">Transmembrane helix</keyword>
<evidence type="ECO:0000313" key="3">
    <source>
        <dbReference type="Proteomes" id="UP001523566"/>
    </source>
</evidence>
<dbReference type="Proteomes" id="UP001523566">
    <property type="component" value="Unassembled WGS sequence"/>
</dbReference>
<dbReference type="RefSeq" id="WP_262066211.1">
    <property type="nucleotide sequence ID" value="NZ_JAMXOD010000010.1"/>
</dbReference>
<keyword evidence="3" id="KW-1185">Reference proteome</keyword>
<protein>
    <submittedName>
        <fullName evidence="2">Uncharacterized protein</fullName>
    </submittedName>
</protein>
<sequence length="238" mass="27383">MEDKKRRSSWRPLSFLLGLTLLLVAGVFLIFSTVVAAEQTSYDCASGSHPYEVEIKTPAKEDQEGSRVYTCTWCGYTFEERIPKYGHTWSEWQVQREATCKEEGLWYRYCVACDQEDGRQEKVLAALPHQYGEWQTIQKAEVGVEGKEERICIYGCGEKEEKSISEIQEMEALPEEKEKVLSEKEKPFPQKRVSWSACDTLLVGGGSLLVGIYGILIYSDVVVLLWYRKLKKRRMAVR</sequence>
<keyword evidence="1" id="KW-0472">Membrane</keyword>
<organism evidence="2 3">
    <name type="scientific">Aequitasia blattaphilus</name>
    <dbReference type="NCBI Taxonomy" id="2949332"/>
    <lineage>
        <taxon>Bacteria</taxon>
        <taxon>Bacillati</taxon>
        <taxon>Bacillota</taxon>
        <taxon>Clostridia</taxon>
        <taxon>Lachnospirales</taxon>
        <taxon>Lachnospiraceae</taxon>
        <taxon>Aequitasia</taxon>
    </lineage>
</organism>
<name>A0ABT1EC66_9FIRM</name>
<accession>A0ABT1EC66</accession>
<keyword evidence="1" id="KW-0812">Transmembrane</keyword>
<comment type="caution">
    <text evidence="2">The sequence shown here is derived from an EMBL/GenBank/DDBJ whole genome shotgun (WGS) entry which is preliminary data.</text>
</comment>
<evidence type="ECO:0000313" key="2">
    <source>
        <dbReference type="EMBL" id="MCP1102426.1"/>
    </source>
</evidence>
<dbReference type="EMBL" id="JAMZFW010000010">
    <property type="protein sequence ID" value="MCP1102426.1"/>
    <property type="molecule type" value="Genomic_DNA"/>
</dbReference>
<proteinExistence type="predicted"/>
<feature type="transmembrane region" description="Helical" evidence="1">
    <location>
        <begin position="201"/>
        <end position="227"/>
    </location>
</feature>
<gene>
    <name evidence="2" type="ORF">NK125_08380</name>
</gene>
<evidence type="ECO:0000256" key="1">
    <source>
        <dbReference type="SAM" id="Phobius"/>
    </source>
</evidence>
<reference evidence="2 3" key="1">
    <citation type="journal article" date="2022" name="Genome Biol. Evol.">
        <title>Host diet, physiology and behaviors set the stage for Lachnospiraceae cladogenesis.</title>
        <authorList>
            <person name="Vera-Ponce De Leon A."/>
            <person name="Schneider M."/>
            <person name="Jahnes B.C."/>
            <person name="Sadowski V."/>
            <person name="Camuy-Velez L.A."/>
            <person name="Duan J."/>
            <person name="Sabree Z.L."/>
        </authorList>
    </citation>
    <scope>NUCLEOTIDE SEQUENCE [LARGE SCALE GENOMIC DNA]</scope>
    <source>
        <strain evidence="2 3">PAL113</strain>
    </source>
</reference>